<keyword evidence="2" id="KW-0813">Transport</keyword>
<evidence type="ECO:0000313" key="8">
    <source>
        <dbReference type="EMBL" id="TCZ48277.1"/>
    </source>
</evidence>
<feature type="transmembrane region" description="Helical" evidence="7">
    <location>
        <begin position="29"/>
        <end position="52"/>
    </location>
</feature>
<comment type="caution">
    <text evidence="8">The sequence shown here is derived from an EMBL/GenBank/DDBJ whole genome shotgun (WGS) entry which is preliminary data.</text>
</comment>
<dbReference type="EMBL" id="SKBM01000146">
    <property type="protein sequence ID" value="TCZ48277.1"/>
    <property type="molecule type" value="Genomic_DNA"/>
</dbReference>
<sequence>RNRLTWAFALAFIAVGLLVIGGLKTVQSLTIITALPLIPVLLLLSIALLRWLRKDFGDAVKKPVLIAPRD</sequence>
<dbReference type="GO" id="GO:0022857">
    <property type="term" value="F:transmembrane transporter activity"/>
    <property type="evidence" value="ECO:0007669"/>
    <property type="project" value="InterPro"/>
</dbReference>
<keyword evidence="6 7" id="KW-0472">Membrane</keyword>
<evidence type="ECO:0000256" key="4">
    <source>
        <dbReference type="ARBA" id="ARBA00022692"/>
    </source>
</evidence>
<reference evidence="8 9" key="1">
    <citation type="submission" date="2019-03" db="EMBL/GenBank/DDBJ databases">
        <title>Paracraurococcus aquatilis NE82 genome sequence.</title>
        <authorList>
            <person name="Zhao Y."/>
            <person name="Du Z."/>
        </authorList>
    </citation>
    <scope>NUCLEOTIDE SEQUENCE [LARGE SCALE GENOMIC DNA]</scope>
    <source>
        <strain evidence="8 9">NE82</strain>
    </source>
</reference>
<protein>
    <submittedName>
        <fullName evidence="8">BCCT family transporter</fullName>
    </submittedName>
</protein>
<keyword evidence="5 7" id="KW-1133">Transmembrane helix</keyword>
<keyword evidence="9" id="KW-1185">Reference proteome</keyword>
<dbReference type="InterPro" id="IPR000060">
    <property type="entry name" value="BCCT_transptr"/>
</dbReference>
<gene>
    <name evidence="8" type="ORF">EXY23_27515</name>
</gene>
<dbReference type="GO" id="GO:0005886">
    <property type="term" value="C:plasma membrane"/>
    <property type="evidence" value="ECO:0007669"/>
    <property type="project" value="UniProtKB-SubCell"/>
</dbReference>
<organism evidence="8 9">
    <name type="scientific">Roseicella aquatilis</name>
    <dbReference type="NCBI Taxonomy" id="2527868"/>
    <lineage>
        <taxon>Bacteria</taxon>
        <taxon>Pseudomonadati</taxon>
        <taxon>Pseudomonadota</taxon>
        <taxon>Alphaproteobacteria</taxon>
        <taxon>Acetobacterales</taxon>
        <taxon>Roseomonadaceae</taxon>
        <taxon>Roseicella</taxon>
    </lineage>
</organism>
<comment type="subcellular location">
    <subcellularLocation>
        <location evidence="1">Cell membrane</location>
        <topology evidence="1">Multi-pass membrane protein</topology>
    </subcellularLocation>
</comment>
<name>A0A4R4D2H2_9PROT</name>
<keyword evidence="4 7" id="KW-0812">Transmembrane</keyword>
<proteinExistence type="predicted"/>
<evidence type="ECO:0000256" key="5">
    <source>
        <dbReference type="ARBA" id="ARBA00022989"/>
    </source>
</evidence>
<keyword evidence="3" id="KW-1003">Cell membrane</keyword>
<dbReference type="Pfam" id="PF02028">
    <property type="entry name" value="BCCT"/>
    <property type="match status" value="1"/>
</dbReference>
<evidence type="ECO:0000256" key="3">
    <source>
        <dbReference type="ARBA" id="ARBA00022475"/>
    </source>
</evidence>
<feature type="non-terminal residue" evidence="8">
    <location>
        <position position="1"/>
    </location>
</feature>
<evidence type="ECO:0000256" key="2">
    <source>
        <dbReference type="ARBA" id="ARBA00022448"/>
    </source>
</evidence>
<evidence type="ECO:0000313" key="9">
    <source>
        <dbReference type="Proteomes" id="UP000295023"/>
    </source>
</evidence>
<evidence type="ECO:0000256" key="6">
    <source>
        <dbReference type="ARBA" id="ARBA00023136"/>
    </source>
</evidence>
<accession>A0A4R4D2H2</accession>
<dbReference type="RefSeq" id="WP_205963762.1">
    <property type="nucleotide sequence ID" value="NZ_SKBM01000146.1"/>
</dbReference>
<evidence type="ECO:0000256" key="1">
    <source>
        <dbReference type="ARBA" id="ARBA00004651"/>
    </source>
</evidence>
<evidence type="ECO:0000256" key="7">
    <source>
        <dbReference type="SAM" id="Phobius"/>
    </source>
</evidence>
<dbReference type="Proteomes" id="UP000295023">
    <property type="component" value="Unassembled WGS sequence"/>
</dbReference>
<feature type="transmembrane region" description="Helical" evidence="7">
    <location>
        <begin position="7"/>
        <end position="23"/>
    </location>
</feature>
<dbReference type="AlphaFoldDB" id="A0A4R4D2H2"/>